<dbReference type="Proteomes" id="UP000778578">
    <property type="component" value="Unassembled WGS sequence"/>
</dbReference>
<name>A0ABS7Q1E3_9ACTN</name>
<comment type="caution">
    <text evidence="2">The sequence shown here is derived from an EMBL/GenBank/DDBJ whole genome shotgun (WGS) entry which is preliminary data.</text>
</comment>
<sequence>MGALVWLLIPVVAVALAAVWARWAARRRVTRDGASLAGYERFRAAMETVPGASDRPAAGPSEANAAAGEEGHTAEGASEGRAADGSGRPAPAPAGRRRRIIPSGHGGKRAHASRTASAQTAADGGGED</sequence>
<evidence type="ECO:0000313" key="3">
    <source>
        <dbReference type="Proteomes" id="UP000778578"/>
    </source>
</evidence>
<feature type="compositionally biased region" description="Basic residues" evidence="1">
    <location>
        <begin position="95"/>
        <end position="112"/>
    </location>
</feature>
<dbReference type="RefSeq" id="WP_222961363.1">
    <property type="nucleotide sequence ID" value="NZ_JAINZZ010000004.1"/>
</dbReference>
<feature type="compositionally biased region" description="Low complexity" evidence="1">
    <location>
        <begin position="57"/>
        <end position="89"/>
    </location>
</feature>
<protein>
    <recommendedName>
        <fullName evidence="4">Secreted protein</fullName>
    </recommendedName>
</protein>
<gene>
    <name evidence="2" type="ORF">K7862_04725</name>
</gene>
<organism evidence="2 3">
    <name type="scientific">Actinacidiphila acidipaludis</name>
    <dbReference type="NCBI Taxonomy" id="2873382"/>
    <lineage>
        <taxon>Bacteria</taxon>
        <taxon>Bacillati</taxon>
        <taxon>Actinomycetota</taxon>
        <taxon>Actinomycetes</taxon>
        <taxon>Kitasatosporales</taxon>
        <taxon>Streptomycetaceae</taxon>
        <taxon>Actinacidiphila</taxon>
    </lineage>
</organism>
<proteinExistence type="predicted"/>
<accession>A0ABS7Q1E3</accession>
<feature type="region of interest" description="Disordered" evidence="1">
    <location>
        <begin position="50"/>
        <end position="128"/>
    </location>
</feature>
<reference evidence="2 3" key="1">
    <citation type="submission" date="2021-08" db="EMBL/GenBank/DDBJ databases">
        <title>WGS of actinomycetes from Thailand.</title>
        <authorList>
            <person name="Thawai C."/>
        </authorList>
    </citation>
    <scope>NUCLEOTIDE SEQUENCE [LARGE SCALE GENOMIC DNA]</scope>
    <source>
        <strain evidence="2 3">PLK6-54</strain>
    </source>
</reference>
<evidence type="ECO:0000313" key="2">
    <source>
        <dbReference type="EMBL" id="MBY8876943.1"/>
    </source>
</evidence>
<evidence type="ECO:0000256" key="1">
    <source>
        <dbReference type="SAM" id="MobiDB-lite"/>
    </source>
</evidence>
<evidence type="ECO:0008006" key="4">
    <source>
        <dbReference type="Google" id="ProtNLM"/>
    </source>
</evidence>
<keyword evidence="3" id="KW-1185">Reference proteome</keyword>
<dbReference type="EMBL" id="JAINZZ010000004">
    <property type="protein sequence ID" value="MBY8876943.1"/>
    <property type="molecule type" value="Genomic_DNA"/>
</dbReference>